<keyword evidence="2" id="KW-1185">Reference proteome</keyword>
<gene>
    <name evidence="1" type="ORF">HPB52_023684</name>
</gene>
<organism evidence="1 2">
    <name type="scientific">Rhipicephalus sanguineus</name>
    <name type="common">Brown dog tick</name>
    <name type="synonym">Ixodes sanguineus</name>
    <dbReference type="NCBI Taxonomy" id="34632"/>
    <lineage>
        <taxon>Eukaryota</taxon>
        <taxon>Metazoa</taxon>
        <taxon>Ecdysozoa</taxon>
        <taxon>Arthropoda</taxon>
        <taxon>Chelicerata</taxon>
        <taxon>Arachnida</taxon>
        <taxon>Acari</taxon>
        <taxon>Parasitiformes</taxon>
        <taxon>Ixodida</taxon>
        <taxon>Ixodoidea</taxon>
        <taxon>Ixodidae</taxon>
        <taxon>Rhipicephalinae</taxon>
        <taxon>Rhipicephalus</taxon>
        <taxon>Rhipicephalus</taxon>
    </lineage>
</organism>
<sequence length="97" mass="10444">MEHGRNRPEVDRTCIDERGSCTEAPVFGTASASRSSSRQTCSWPPVSGNPHPRAWFILSGVVRTASAAGSRLELKRRGELPSMAATVDRVVGRPLAP</sequence>
<dbReference type="EMBL" id="JABSTV010001245">
    <property type="protein sequence ID" value="KAH7984726.1"/>
    <property type="molecule type" value="Genomic_DNA"/>
</dbReference>
<proteinExistence type="predicted"/>
<comment type="caution">
    <text evidence="1">The sequence shown here is derived from an EMBL/GenBank/DDBJ whole genome shotgun (WGS) entry which is preliminary data.</text>
</comment>
<reference evidence="1" key="2">
    <citation type="submission" date="2021-09" db="EMBL/GenBank/DDBJ databases">
        <authorList>
            <person name="Jia N."/>
            <person name="Wang J."/>
            <person name="Shi W."/>
            <person name="Du L."/>
            <person name="Sun Y."/>
            <person name="Zhan W."/>
            <person name="Jiang J."/>
            <person name="Wang Q."/>
            <person name="Zhang B."/>
            <person name="Ji P."/>
            <person name="Sakyi L.B."/>
            <person name="Cui X."/>
            <person name="Yuan T."/>
            <person name="Jiang B."/>
            <person name="Yang W."/>
            <person name="Lam T.T.-Y."/>
            <person name="Chang Q."/>
            <person name="Ding S."/>
            <person name="Wang X."/>
            <person name="Zhu J."/>
            <person name="Ruan X."/>
            <person name="Zhao L."/>
            <person name="Wei J."/>
            <person name="Que T."/>
            <person name="Du C."/>
            <person name="Cheng J."/>
            <person name="Dai P."/>
            <person name="Han X."/>
            <person name="Huang E."/>
            <person name="Gao Y."/>
            <person name="Liu J."/>
            <person name="Shao H."/>
            <person name="Ye R."/>
            <person name="Li L."/>
            <person name="Wei W."/>
            <person name="Wang X."/>
            <person name="Wang C."/>
            <person name="Huo Q."/>
            <person name="Li W."/>
            <person name="Guo W."/>
            <person name="Chen H."/>
            <person name="Chen S."/>
            <person name="Zhou L."/>
            <person name="Zhou L."/>
            <person name="Ni X."/>
            <person name="Tian J."/>
            <person name="Zhou Y."/>
            <person name="Sheng Y."/>
            <person name="Liu T."/>
            <person name="Pan Y."/>
            <person name="Xia L."/>
            <person name="Li J."/>
            <person name="Zhao F."/>
            <person name="Cao W."/>
        </authorList>
    </citation>
    <scope>NUCLEOTIDE SEQUENCE</scope>
    <source>
        <strain evidence="1">Rsan-2018</strain>
        <tissue evidence="1">Larvae</tissue>
    </source>
</reference>
<dbReference type="Proteomes" id="UP000821837">
    <property type="component" value="Chromosome 1"/>
</dbReference>
<dbReference type="AlphaFoldDB" id="A0A9D4TC84"/>
<evidence type="ECO:0000313" key="1">
    <source>
        <dbReference type="EMBL" id="KAH7984726.1"/>
    </source>
</evidence>
<protein>
    <submittedName>
        <fullName evidence="1">Uncharacterized protein</fullName>
    </submittedName>
</protein>
<name>A0A9D4TC84_RHISA</name>
<accession>A0A9D4TC84</accession>
<reference evidence="1" key="1">
    <citation type="journal article" date="2020" name="Cell">
        <title>Large-Scale Comparative Analyses of Tick Genomes Elucidate Their Genetic Diversity and Vector Capacities.</title>
        <authorList>
            <consortium name="Tick Genome and Microbiome Consortium (TIGMIC)"/>
            <person name="Jia N."/>
            <person name="Wang J."/>
            <person name="Shi W."/>
            <person name="Du L."/>
            <person name="Sun Y."/>
            <person name="Zhan W."/>
            <person name="Jiang J.F."/>
            <person name="Wang Q."/>
            <person name="Zhang B."/>
            <person name="Ji P."/>
            <person name="Bell-Sakyi L."/>
            <person name="Cui X.M."/>
            <person name="Yuan T.T."/>
            <person name="Jiang B.G."/>
            <person name="Yang W.F."/>
            <person name="Lam T.T."/>
            <person name="Chang Q.C."/>
            <person name="Ding S.J."/>
            <person name="Wang X.J."/>
            <person name="Zhu J.G."/>
            <person name="Ruan X.D."/>
            <person name="Zhao L."/>
            <person name="Wei J.T."/>
            <person name="Ye R.Z."/>
            <person name="Que T.C."/>
            <person name="Du C.H."/>
            <person name="Zhou Y.H."/>
            <person name="Cheng J.X."/>
            <person name="Dai P.F."/>
            <person name="Guo W.B."/>
            <person name="Han X.H."/>
            <person name="Huang E.J."/>
            <person name="Li L.F."/>
            <person name="Wei W."/>
            <person name="Gao Y.C."/>
            <person name="Liu J.Z."/>
            <person name="Shao H.Z."/>
            <person name="Wang X."/>
            <person name="Wang C.C."/>
            <person name="Yang T.C."/>
            <person name="Huo Q.B."/>
            <person name="Li W."/>
            <person name="Chen H.Y."/>
            <person name="Chen S.E."/>
            <person name="Zhou L.G."/>
            <person name="Ni X.B."/>
            <person name="Tian J.H."/>
            <person name="Sheng Y."/>
            <person name="Liu T."/>
            <person name="Pan Y.S."/>
            <person name="Xia L.Y."/>
            <person name="Li J."/>
            <person name="Zhao F."/>
            <person name="Cao W.C."/>
        </authorList>
    </citation>
    <scope>NUCLEOTIDE SEQUENCE</scope>
    <source>
        <strain evidence="1">Rsan-2018</strain>
    </source>
</reference>
<evidence type="ECO:0000313" key="2">
    <source>
        <dbReference type="Proteomes" id="UP000821837"/>
    </source>
</evidence>